<dbReference type="AlphaFoldDB" id="A0A1H1BJY7"/>
<dbReference type="InterPro" id="IPR000713">
    <property type="entry name" value="Mur_ligase_N"/>
</dbReference>
<keyword evidence="3 15" id="KW-0132">Cell division</keyword>
<dbReference type="RefSeq" id="WP_089978470.1">
    <property type="nucleotide sequence ID" value="NZ_CP084916.1"/>
</dbReference>
<feature type="binding site" evidence="15">
    <location>
        <begin position="110"/>
        <end position="116"/>
    </location>
    <ligand>
        <name>ATP</name>
        <dbReference type="ChEBI" id="CHEBI:30616"/>
    </ligand>
</feature>
<feature type="binding site" evidence="15">
    <location>
        <position position="385"/>
    </location>
    <ligand>
        <name>meso-2,6-diaminopimelate</name>
        <dbReference type="ChEBI" id="CHEBI:57791"/>
    </ligand>
</feature>
<evidence type="ECO:0000256" key="3">
    <source>
        <dbReference type="ARBA" id="ARBA00022618"/>
    </source>
</evidence>
<keyword evidence="4 15" id="KW-0133">Cell shape</keyword>
<evidence type="ECO:0000256" key="10">
    <source>
        <dbReference type="ARBA" id="ARBA00066633"/>
    </source>
</evidence>
<feature type="binding site" evidence="15">
    <location>
        <position position="179"/>
    </location>
    <ligand>
        <name>UDP-N-acetyl-alpha-D-muramoyl-L-alanyl-D-glutamate</name>
        <dbReference type="ChEBI" id="CHEBI:83900"/>
    </ligand>
</feature>
<evidence type="ECO:0000256" key="9">
    <source>
        <dbReference type="ARBA" id="ARBA00056782"/>
    </source>
</evidence>
<keyword evidence="15" id="KW-0963">Cytoplasm</keyword>
<dbReference type="SUPFAM" id="SSF63418">
    <property type="entry name" value="MurE/MurF N-terminal domain"/>
    <property type="match status" value="1"/>
</dbReference>
<comment type="pathway">
    <text evidence="1 15 16">Cell wall biogenesis; peptidoglycan biosynthesis.</text>
</comment>
<dbReference type="PANTHER" id="PTHR23135:SF4">
    <property type="entry name" value="UDP-N-ACETYLMURAMOYL-L-ALANYL-D-GLUTAMATE--2,6-DIAMINOPIMELATE LIGASE MURE HOMOLOG, CHLOROPLASTIC"/>
    <property type="match status" value="1"/>
</dbReference>
<name>A0A1H1BJY7_9LACT</name>
<feature type="binding site" evidence="15">
    <location>
        <begin position="152"/>
        <end position="153"/>
    </location>
    <ligand>
        <name>UDP-N-acetyl-alpha-D-muramoyl-L-alanyl-D-glutamate</name>
        <dbReference type="ChEBI" id="CHEBI:83900"/>
    </ligand>
</feature>
<dbReference type="Pfam" id="PF01225">
    <property type="entry name" value="Mur_ligase"/>
    <property type="match status" value="1"/>
</dbReference>
<organism evidence="20 21">
    <name type="scientific">Carnobacterium viridans</name>
    <dbReference type="NCBI Taxonomy" id="174587"/>
    <lineage>
        <taxon>Bacteria</taxon>
        <taxon>Bacillati</taxon>
        <taxon>Bacillota</taxon>
        <taxon>Bacilli</taxon>
        <taxon>Lactobacillales</taxon>
        <taxon>Carnobacteriaceae</taxon>
        <taxon>Carnobacterium</taxon>
    </lineage>
</organism>
<feature type="binding site" evidence="15">
    <location>
        <begin position="409"/>
        <end position="412"/>
    </location>
    <ligand>
        <name>meso-2,6-diaminopimelate</name>
        <dbReference type="ChEBI" id="CHEBI:57791"/>
    </ligand>
</feature>
<feature type="domain" description="Mur ligase C-terminal" evidence="18">
    <location>
        <begin position="336"/>
        <end position="461"/>
    </location>
</feature>
<dbReference type="NCBIfam" id="NF001124">
    <property type="entry name" value="PRK00139.1-2"/>
    <property type="match status" value="1"/>
</dbReference>
<dbReference type="InterPro" id="IPR005761">
    <property type="entry name" value="UDP-N-AcMur-Glu-dNH2Pim_ligase"/>
</dbReference>
<sequence>MKAIELINPLKSKEFSTNFSDSLEITKVTQDTREVEPGSLFVCIIGSLHNGHELAKEAVQKGAVLIVASEPLDVDVPVVYVNNTMKAMAILAAAFFDYPSQDLRVIGVTGTNGKTTVTHLLDYIFHDHKEKTGVIGTMYRRIGSEVYETKNTTPDSLTLQKTLREMKENGVQTCSMEVSSHSLVQGRVWGTDFDIAIFTNLSQDHLEYHHTMQKYAEAKSLLFSQLGNGYQQDKPKFAILNFDDPVGRSFEEKTAASVFSYGIDQPADFKATDLRITNKGTRFNLNFENQVYEVQLQLVGKFNVSNALAAIAGAYAAGLELPSVIQSLSQISGVRGRFEIVKGEYDFAVIVDYAHTPDGLLNVLNAVNEIKTGNVFCVVGCGGDRDRTKRPIMAEIAQKNSDTVIFTSDNPRTEDPDAILNEVVAGLEEDSYQLIPDRREAIQSAIQQAAPNDIVLIAGKGHENYQIIGTEKIHFDDVEEAEKAILIKNIDK</sequence>
<dbReference type="InterPro" id="IPR036615">
    <property type="entry name" value="Mur_ligase_C_dom_sf"/>
</dbReference>
<evidence type="ECO:0000256" key="7">
    <source>
        <dbReference type="ARBA" id="ARBA00023316"/>
    </source>
</evidence>
<dbReference type="GO" id="GO:0008360">
    <property type="term" value="P:regulation of cell shape"/>
    <property type="evidence" value="ECO:0007669"/>
    <property type="project" value="UniProtKB-KW"/>
</dbReference>
<dbReference type="Pfam" id="PF02875">
    <property type="entry name" value="Mur_ligase_C"/>
    <property type="match status" value="1"/>
</dbReference>
<dbReference type="EC" id="6.3.2.13" evidence="10 15"/>
<evidence type="ECO:0000313" key="20">
    <source>
        <dbReference type="EMBL" id="SDQ52268.1"/>
    </source>
</evidence>
<dbReference type="GO" id="GO:0000287">
    <property type="term" value="F:magnesium ion binding"/>
    <property type="evidence" value="ECO:0007669"/>
    <property type="project" value="UniProtKB-UniRule"/>
</dbReference>
<evidence type="ECO:0000256" key="1">
    <source>
        <dbReference type="ARBA" id="ARBA00004752"/>
    </source>
</evidence>
<comment type="catalytic activity">
    <reaction evidence="8 15">
        <text>UDP-N-acetyl-alpha-D-muramoyl-L-alanyl-D-glutamate + meso-2,6-diaminopimelate + ATP = UDP-N-acetyl-alpha-D-muramoyl-L-alanyl-gamma-D-glutamyl-meso-2,6-diaminopimelate + ADP + phosphate + H(+)</text>
        <dbReference type="Rhea" id="RHEA:23676"/>
        <dbReference type="ChEBI" id="CHEBI:15378"/>
        <dbReference type="ChEBI" id="CHEBI:30616"/>
        <dbReference type="ChEBI" id="CHEBI:43474"/>
        <dbReference type="ChEBI" id="CHEBI:57791"/>
        <dbReference type="ChEBI" id="CHEBI:83900"/>
        <dbReference type="ChEBI" id="CHEBI:83905"/>
        <dbReference type="ChEBI" id="CHEBI:456216"/>
        <dbReference type="EC" id="6.3.2.13"/>
    </reaction>
</comment>
<feature type="short sequence motif" description="Meso-diaminopimelate recognition motif" evidence="15">
    <location>
        <begin position="409"/>
        <end position="412"/>
    </location>
</feature>
<dbReference type="EMBL" id="FNJW01000008">
    <property type="protein sequence ID" value="SDQ52268.1"/>
    <property type="molecule type" value="Genomic_DNA"/>
</dbReference>
<comment type="function">
    <text evidence="9 15">Catalyzes the addition of meso-diaminopimelic acid to the nucleotide precursor UDP-N-acetylmuramoyl-L-alanyl-D-glutamate (UMAG) in the biosynthesis of bacterial cell-wall peptidoglycan.</text>
</comment>
<feature type="binding site" evidence="15">
    <location>
        <position position="463"/>
    </location>
    <ligand>
        <name>meso-2,6-diaminopimelate</name>
        <dbReference type="ChEBI" id="CHEBI:57791"/>
    </ligand>
</feature>
<dbReference type="FunFam" id="3.90.190.20:FF:000006">
    <property type="entry name" value="UDP-N-acetylmuramoyl-L-alanyl-D-glutamate--2,6-diaminopimelate ligase"/>
    <property type="match status" value="1"/>
</dbReference>
<dbReference type="HAMAP" id="MF_00208">
    <property type="entry name" value="MurE"/>
    <property type="match status" value="1"/>
</dbReference>
<keyword evidence="6 15" id="KW-0131">Cell cycle</keyword>
<evidence type="ECO:0000256" key="5">
    <source>
        <dbReference type="ARBA" id="ARBA00022984"/>
    </source>
</evidence>
<evidence type="ECO:0000259" key="18">
    <source>
        <dbReference type="Pfam" id="PF02875"/>
    </source>
</evidence>
<dbReference type="GO" id="GO:0071555">
    <property type="term" value="P:cell wall organization"/>
    <property type="evidence" value="ECO:0007669"/>
    <property type="project" value="UniProtKB-KW"/>
</dbReference>
<evidence type="ECO:0000256" key="14">
    <source>
        <dbReference type="ARBA" id="ARBA00081560"/>
    </source>
</evidence>
<gene>
    <name evidence="15" type="primary">murE</name>
    <name evidence="20" type="ORF">SAMN04487752_2623</name>
</gene>
<dbReference type="GO" id="GO:0005524">
    <property type="term" value="F:ATP binding"/>
    <property type="evidence" value="ECO:0007669"/>
    <property type="project" value="UniProtKB-UniRule"/>
</dbReference>
<feature type="binding site" evidence="15">
    <location>
        <position position="185"/>
    </location>
    <ligand>
        <name>UDP-N-acetyl-alpha-D-muramoyl-L-alanyl-D-glutamate</name>
        <dbReference type="ChEBI" id="CHEBI:83900"/>
    </ligand>
</feature>
<evidence type="ECO:0000256" key="12">
    <source>
        <dbReference type="ARBA" id="ARBA00075482"/>
    </source>
</evidence>
<evidence type="ECO:0000256" key="6">
    <source>
        <dbReference type="ARBA" id="ARBA00023306"/>
    </source>
</evidence>
<dbReference type="OrthoDB" id="9800958at2"/>
<feature type="binding site" evidence="15">
    <location>
        <position position="187"/>
    </location>
    <ligand>
        <name>UDP-N-acetyl-alpha-D-muramoyl-L-alanyl-D-glutamate</name>
        <dbReference type="ChEBI" id="CHEBI:83900"/>
    </ligand>
</feature>
<evidence type="ECO:0000256" key="13">
    <source>
        <dbReference type="ARBA" id="ARBA00076158"/>
    </source>
</evidence>
<dbReference type="Gene3D" id="3.40.1390.10">
    <property type="entry name" value="MurE/MurF, N-terminal domain"/>
    <property type="match status" value="1"/>
</dbReference>
<accession>A0A1H1BJY7</accession>
<comment type="similarity">
    <text evidence="2 15">Belongs to the MurCDEF family. MurE subfamily.</text>
</comment>
<feature type="modified residue" description="N6-carboxylysine" evidence="15">
    <location>
        <position position="219"/>
    </location>
</feature>
<evidence type="ECO:0000256" key="8">
    <source>
        <dbReference type="ARBA" id="ARBA00050251"/>
    </source>
</evidence>
<feature type="binding site" evidence="15">
    <location>
        <position position="32"/>
    </location>
    <ligand>
        <name>UDP-N-acetyl-alpha-D-muramoyl-L-alanyl-D-glutamate</name>
        <dbReference type="ChEBI" id="CHEBI:83900"/>
    </ligand>
</feature>
<dbReference type="GO" id="GO:0005737">
    <property type="term" value="C:cytoplasm"/>
    <property type="evidence" value="ECO:0007669"/>
    <property type="project" value="UniProtKB-SubCell"/>
</dbReference>
<comment type="subcellular location">
    <subcellularLocation>
        <location evidence="15 16">Cytoplasm</location>
    </subcellularLocation>
</comment>
<dbReference type="InterPro" id="IPR035911">
    <property type="entry name" value="MurE/MurF_N"/>
</dbReference>
<dbReference type="PANTHER" id="PTHR23135">
    <property type="entry name" value="MUR LIGASE FAMILY MEMBER"/>
    <property type="match status" value="1"/>
</dbReference>
<keyword evidence="21" id="KW-1185">Reference proteome</keyword>
<feature type="domain" description="Mur ligase central" evidence="19">
    <location>
        <begin position="108"/>
        <end position="312"/>
    </location>
</feature>
<evidence type="ECO:0000313" key="21">
    <source>
        <dbReference type="Proteomes" id="UP000199481"/>
    </source>
</evidence>
<dbReference type="NCBIfam" id="TIGR01085">
    <property type="entry name" value="murE"/>
    <property type="match status" value="1"/>
</dbReference>
<dbReference type="GO" id="GO:0009252">
    <property type="term" value="P:peptidoglycan biosynthetic process"/>
    <property type="evidence" value="ECO:0007669"/>
    <property type="project" value="UniProtKB-UniRule"/>
</dbReference>
<protein>
    <recommendedName>
        <fullName evidence="11 15">UDP-N-acetylmuramoyl-L-alanyl-D-glutamate--2,6-diaminopimelate ligase</fullName>
        <ecNumber evidence="10 15">6.3.2.13</ecNumber>
    </recommendedName>
    <alternativeName>
        <fullName evidence="12 15">Meso-A2pm-adding enzyme</fullName>
    </alternativeName>
    <alternativeName>
        <fullName evidence="13 15">Meso-diaminopimelate-adding enzyme</fullName>
    </alternativeName>
    <alternativeName>
        <fullName evidence="14 15">UDP-MurNAc-L-Ala-D-Glu:meso-diaminopimelate ligase</fullName>
    </alternativeName>
    <alternativeName>
        <fullName evidence="15">UDP-MurNAc-tripeptide synthetase</fullName>
    </alternativeName>
    <alternativeName>
        <fullName evidence="15">UDP-N-acetylmuramyl-tripeptide synthetase</fullName>
    </alternativeName>
</protein>
<evidence type="ECO:0000259" key="17">
    <source>
        <dbReference type="Pfam" id="PF01225"/>
    </source>
</evidence>
<feature type="domain" description="Mur ligase N-terminal catalytic" evidence="17">
    <location>
        <begin position="24"/>
        <end position="94"/>
    </location>
</feature>
<dbReference type="Pfam" id="PF08245">
    <property type="entry name" value="Mur_ligase_M"/>
    <property type="match status" value="1"/>
</dbReference>
<dbReference type="Gene3D" id="3.90.190.20">
    <property type="entry name" value="Mur ligase, C-terminal domain"/>
    <property type="match status" value="1"/>
</dbReference>
<dbReference type="SUPFAM" id="SSF53244">
    <property type="entry name" value="MurD-like peptide ligases, peptide-binding domain"/>
    <property type="match status" value="1"/>
</dbReference>
<reference evidence="21" key="1">
    <citation type="submission" date="2016-10" db="EMBL/GenBank/DDBJ databases">
        <authorList>
            <person name="Varghese N."/>
            <person name="Submissions S."/>
        </authorList>
    </citation>
    <scope>NUCLEOTIDE SEQUENCE [LARGE SCALE GENOMIC DNA]</scope>
    <source>
        <strain evidence="21">MPL-11</strain>
    </source>
</reference>
<dbReference type="InterPro" id="IPR013221">
    <property type="entry name" value="Mur_ligase_cen"/>
</dbReference>
<keyword evidence="15" id="KW-0067">ATP-binding</keyword>
<dbReference type="UniPathway" id="UPA00219"/>
<keyword evidence="15 20" id="KW-0436">Ligase</keyword>
<feature type="binding site" evidence="15">
    <location>
        <position position="459"/>
    </location>
    <ligand>
        <name>meso-2,6-diaminopimelate</name>
        <dbReference type="ChEBI" id="CHEBI:57791"/>
    </ligand>
</feature>
<comment type="caution">
    <text evidence="15">Lacks conserved residue(s) required for the propagation of feature annotation.</text>
</comment>
<evidence type="ECO:0000259" key="19">
    <source>
        <dbReference type="Pfam" id="PF08245"/>
    </source>
</evidence>
<feature type="binding site" evidence="15">
    <location>
        <position position="151"/>
    </location>
    <ligand>
        <name>UDP-N-acetyl-alpha-D-muramoyl-L-alanyl-D-glutamate</name>
        <dbReference type="ChEBI" id="CHEBI:83900"/>
    </ligand>
</feature>
<dbReference type="GO" id="GO:0008765">
    <property type="term" value="F:UDP-N-acetylmuramoylalanyl-D-glutamate-2,6-diaminopimelate ligase activity"/>
    <property type="evidence" value="ECO:0007669"/>
    <property type="project" value="UniProtKB-UniRule"/>
</dbReference>
<dbReference type="InterPro" id="IPR004101">
    <property type="entry name" value="Mur_ligase_C"/>
</dbReference>
<dbReference type="Gene3D" id="3.40.1190.10">
    <property type="entry name" value="Mur-like, catalytic domain"/>
    <property type="match status" value="1"/>
</dbReference>
<evidence type="ECO:0000256" key="4">
    <source>
        <dbReference type="ARBA" id="ARBA00022960"/>
    </source>
</evidence>
<keyword evidence="5 15" id="KW-0573">Peptidoglycan synthesis</keyword>
<evidence type="ECO:0000256" key="15">
    <source>
        <dbReference type="HAMAP-Rule" id="MF_00208"/>
    </source>
</evidence>
<comment type="PTM">
    <text evidence="15">Carboxylation is probably crucial for Mg(2+) binding and, consequently, for the gamma-phosphate positioning of ATP.</text>
</comment>
<dbReference type="Proteomes" id="UP000199481">
    <property type="component" value="Unassembled WGS sequence"/>
</dbReference>
<keyword evidence="15" id="KW-0547">Nucleotide-binding</keyword>
<evidence type="ECO:0000256" key="2">
    <source>
        <dbReference type="ARBA" id="ARBA00005898"/>
    </source>
</evidence>
<evidence type="ECO:0000256" key="11">
    <source>
        <dbReference type="ARBA" id="ARBA00072883"/>
    </source>
</evidence>
<evidence type="ECO:0000256" key="16">
    <source>
        <dbReference type="RuleBase" id="RU004135"/>
    </source>
</evidence>
<dbReference type="InterPro" id="IPR036565">
    <property type="entry name" value="Mur-like_cat_sf"/>
</dbReference>
<keyword evidence="7 15" id="KW-0961">Cell wall biogenesis/degradation</keyword>
<dbReference type="SUPFAM" id="SSF53623">
    <property type="entry name" value="MurD-like peptide ligases, catalytic domain"/>
    <property type="match status" value="1"/>
</dbReference>
<proteinExistence type="inferred from homology"/>
<dbReference type="NCBIfam" id="NF001126">
    <property type="entry name" value="PRK00139.1-4"/>
    <property type="match status" value="1"/>
</dbReference>
<comment type="cofactor">
    <cofactor evidence="15">
        <name>Mg(2+)</name>
        <dbReference type="ChEBI" id="CHEBI:18420"/>
    </cofactor>
</comment>
<dbReference type="GO" id="GO:0051301">
    <property type="term" value="P:cell division"/>
    <property type="evidence" value="ECO:0007669"/>
    <property type="project" value="UniProtKB-KW"/>
</dbReference>
<keyword evidence="15" id="KW-0460">Magnesium</keyword>